<dbReference type="EMBL" id="CAAHFH010000001">
    <property type="protein sequence ID" value="VGO18988.1"/>
    <property type="molecule type" value="Genomic_DNA"/>
</dbReference>
<name>A0A6C2UFV4_9BACT</name>
<dbReference type="AlphaFoldDB" id="A0A6C2UFV4"/>
<sequence length="602" mass="64501">MGKYLRRILGVVVASMLLGLVLHTFATSVASVVANIELGGAVDAPEELDAVVVNWVGDSSAKYTLQKSLDLTENSWSNIAENIPGVDGIMVVTNGLSEPQAFYQVIAETNAVPDVDITPPTVSLTSPADQDTVGGTISVEASASDASGIKKVGLYIDDGWVVTDQGAPYQFDYDTTALPDGSHLIKVRAVDNADNYTVTSNITVIVDNTVVVDNAPPTVSLTSPVDQDTVSGTISVEASASDASGIKQVGFYIDDGWVETDHGAPYQFDYDTTALSDGAHLIKVKAIDLADNFAFTSNITVVVDNAPAVITMTSPEEFDFVRGTIVVAAAAAEDVEVKHVALYVDDVFQTLDESEPYEMSYDTTGLADGEHQIQVEMVDLSDNSSFTGNITIMVYNTSVDMRTRARLLGYLFAEGSCANPLGDGDKFAIAVKYAQNTRALWCAQQMEDAGLLTIVSSTDSRIVLKDLPWDIPYAPVSWNTDIYMTFDEGLPEDPDNPGQWAPEVYNSQFIAAIIEGEGGTGGLIDDQSGWGDYPLHITELCDLLNEPVYDCDAYLANAGKDVRIPTDKFYVVREFEYVSIGRVPGGSDGLVAAPTPPEYATP</sequence>
<organism evidence="1 2">
    <name type="scientific">Pontiella sulfatireligans</name>
    <dbReference type="NCBI Taxonomy" id="2750658"/>
    <lineage>
        <taxon>Bacteria</taxon>
        <taxon>Pseudomonadati</taxon>
        <taxon>Kiritimatiellota</taxon>
        <taxon>Kiritimatiellia</taxon>
        <taxon>Kiritimatiellales</taxon>
        <taxon>Pontiellaceae</taxon>
        <taxon>Pontiella</taxon>
    </lineage>
</organism>
<dbReference type="Pfam" id="PF17957">
    <property type="entry name" value="Big_7"/>
    <property type="match status" value="3"/>
</dbReference>
<dbReference type="Gene3D" id="2.60.40.10">
    <property type="entry name" value="Immunoglobulins"/>
    <property type="match status" value="3"/>
</dbReference>
<dbReference type="RefSeq" id="WP_136060427.1">
    <property type="nucleotide sequence ID" value="NZ_CAAHFH010000001.1"/>
</dbReference>
<reference evidence="1 2" key="1">
    <citation type="submission" date="2019-04" db="EMBL/GenBank/DDBJ databases">
        <authorList>
            <person name="Van Vliet M D."/>
        </authorList>
    </citation>
    <scope>NUCLEOTIDE SEQUENCE [LARGE SCALE GENOMIC DNA]</scope>
    <source>
        <strain evidence="1 2">F21</strain>
    </source>
</reference>
<dbReference type="Proteomes" id="UP000346198">
    <property type="component" value="Unassembled WGS sequence"/>
</dbReference>
<dbReference type="InterPro" id="IPR013783">
    <property type="entry name" value="Ig-like_fold"/>
</dbReference>
<keyword evidence="2" id="KW-1185">Reference proteome</keyword>
<gene>
    <name evidence="1" type="primary">endo I</name>
    <name evidence="1" type="ORF">SCARR_01042</name>
</gene>
<evidence type="ECO:0000313" key="1">
    <source>
        <dbReference type="EMBL" id="VGO18988.1"/>
    </source>
</evidence>
<accession>A0A6C2UFV4</accession>
<evidence type="ECO:0000313" key="2">
    <source>
        <dbReference type="Proteomes" id="UP000346198"/>
    </source>
</evidence>
<proteinExistence type="predicted"/>
<protein>
    <submittedName>
        <fullName evidence="1">Chitodextrinase</fullName>
    </submittedName>
</protein>